<comment type="subcellular location">
    <subcellularLocation>
        <location evidence="1">Endomembrane system</location>
    </subcellularLocation>
</comment>
<keyword evidence="3" id="KW-1003">Cell membrane</keyword>
<dbReference type="CDD" id="cd13553">
    <property type="entry name" value="PBP2_NrtA_CpmA_like"/>
    <property type="match status" value="1"/>
</dbReference>
<dbReference type="Gene3D" id="3.40.190.10">
    <property type="entry name" value="Periplasmic binding protein-like II"/>
    <property type="match status" value="2"/>
</dbReference>
<keyword evidence="8" id="KW-1185">Reference proteome</keyword>
<dbReference type="PANTHER" id="PTHR30024">
    <property type="entry name" value="ALIPHATIC SULFONATES-BINDING PROTEIN-RELATED"/>
    <property type="match status" value="1"/>
</dbReference>
<reference evidence="7" key="1">
    <citation type="submission" date="2015-05" db="EMBL/GenBank/DDBJ databases">
        <title>Permanent draft genome of Rhodopirellula islandicus K833.</title>
        <authorList>
            <person name="Kizina J."/>
            <person name="Richter M."/>
            <person name="Glockner F.O."/>
            <person name="Harder J."/>
        </authorList>
    </citation>
    <scope>NUCLEOTIDE SEQUENCE [LARGE SCALE GENOMIC DNA]</scope>
    <source>
        <strain evidence="7">K833</strain>
    </source>
</reference>
<evidence type="ECO:0000256" key="6">
    <source>
        <dbReference type="SAM" id="MobiDB-lite"/>
    </source>
</evidence>
<dbReference type="OrthoDB" id="570524at2"/>
<dbReference type="GO" id="GO:0012505">
    <property type="term" value="C:endomembrane system"/>
    <property type="evidence" value="ECO:0007669"/>
    <property type="project" value="UniProtKB-SubCell"/>
</dbReference>
<keyword evidence="4" id="KW-0997">Cell inner membrane</keyword>
<evidence type="ECO:0000256" key="3">
    <source>
        <dbReference type="ARBA" id="ARBA00022475"/>
    </source>
</evidence>
<feature type="compositionally biased region" description="Low complexity" evidence="6">
    <location>
        <begin position="14"/>
        <end position="35"/>
    </location>
</feature>
<dbReference type="PATRIC" id="fig|595434.4.peg.3662"/>
<dbReference type="Proteomes" id="UP000036367">
    <property type="component" value="Unassembled WGS sequence"/>
</dbReference>
<feature type="region of interest" description="Disordered" evidence="6">
    <location>
        <begin position="14"/>
        <end position="44"/>
    </location>
</feature>
<dbReference type="PANTHER" id="PTHR30024:SF43">
    <property type="entry name" value="BLL4572 PROTEIN"/>
    <property type="match status" value="1"/>
</dbReference>
<evidence type="ECO:0000256" key="1">
    <source>
        <dbReference type="ARBA" id="ARBA00004308"/>
    </source>
</evidence>
<keyword evidence="2" id="KW-0813">Transport</keyword>
<evidence type="ECO:0000256" key="2">
    <source>
        <dbReference type="ARBA" id="ARBA00022448"/>
    </source>
</evidence>
<dbReference type="InterPro" id="IPR044527">
    <property type="entry name" value="NrtA/CpmA_ABC-bd_dom"/>
</dbReference>
<dbReference type="SUPFAM" id="SSF53850">
    <property type="entry name" value="Periplasmic binding protein-like II"/>
    <property type="match status" value="1"/>
</dbReference>
<dbReference type="STRING" id="595434.RISK_003859"/>
<name>A0A0J1BCI5_RHOIS</name>
<protein>
    <submittedName>
        <fullName evidence="7">Nitrate ABC transporter, nitrate-binding protein</fullName>
    </submittedName>
</protein>
<sequence>MPFCPSGFCLESESTPFISSDSSSSTRSGQTQEQQAPRPQRATGSMRAIAAVRVNPFLLFGCLALTGLMTGCSDSTVTLADLEAAASKVDISKIEVSVDPSATAEMLDLEKSDLTFGFIKLTDCAPLVIAKEMGYFDDEGLNVTLETQSNWKILLDNVINGQLDGAHMLAGQPIGATIGVGTKSPIVTAYSLDYNGNGITVSNEVWAQMQENDPALNSPTPKHPISAASLKPIVDEYLQDAGEPFPMGMVFPVSTHNYEIRYWLAASGIHPGMYTESDIKGFTDAQVKLSTVPPPQMPQNLEADIVKGYCVGEPWNQKAVVTGIGVPVITNYDIWKNNPEKVFGVAESWAEEHPQTHLAVIKALIRAGKWLDATDATGKLINREEAVDILSRKDYVGAEKEVISNSMMGTFVFQSTDVREMPDFNVFFKHEASYPHYSDAIWFLTQMRRWGQITESKPASWYAEVAKQVYRPEIYRQAADLLISEGKLDPNEIPAPDYDGYRAVTTEFIDGNQYDAKDPIGYINSFDIGNKDDESLAKK</sequence>
<comment type="caution">
    <text evidence="7">The sequence shown here is derived from an EMBL/GenBank/DDBJ whole genome shotgun (WGS) entry which is preliminary data.</text>
</comment>
<keyword evidence="5" id="KW-0472">Membrane</keyword>
<evidence type="ECO:0000313" key="8">
    <source>
        <dbReference type="Proteomes" id="UP000036367"/>
    </source>
</evidence>
<proteinExistence type="predicted"/>
<dbReference type="Pfam" id="PF13379">
    <property type="entry name" value="NMT1_2"/>
    <property type="match status" value="1"/>
</dbReference>
<gene>
    <name evidence="7" type="ORF">RISK_003859</name>
</gene>
<evidence type="ECO:0000256" key="5">
    <source>
        <dbReference type="ARBA" id="ARBA00023136"/>
    </source>
</evidence>
<evidence type="ECO:0000313" key="7">
    <source>
        <dbReference type="EMBL" id="KLU04273.1"/>
    </source>
</evidence>
<organism evidence="7 8">
    <name type="scientific">Rhodopirellula islandica</name>
    <dbReference type="NCBI Taxonomy" id="595434"/>
    <lineage>
        <taxon>Bacteria</taxon>
        <taxon>Pseudomonadati</taxon>
        <taxon>Planctomycetota</taxon>
        <taxon>Planctomycetia</taxon>
        <taxon>Pirellulales</taxon>
        <taxon>Pirellulaceae</taxon>
        <taxon>Rhodopirellula</taxon>
    </lineage>
</organism>
<evidence type="ECO:0000256" key="4">
    <source>
        <dbReference type="ARBA" id="ARBA00022519"/>
    </source>
</evidence>
<accession>A0A0J1BCI5</accession>
<dbReference type="AlphaFoldDB" id="A0A0J1BCI5"/>
<dbReference type="EMBL" id="LECT01000029">
    <property type="protein sequence ID" value="KLU04273.1"/>
    <property type="molecule type" value="Genomic_DNA"/>
</dbReference>